<feature type="transmembrane region" description="Helical" evidence="1">
    <location>
        <begin position="21"/>
        <end position="42"/>
    </location>
</feature>
<keyword evidence="3" id="KW-1185">Reference proteome</keyword>
<proteinExistence type="predicted"/>
<keyword evidence="1" id="KW-0812">Transmembrane</keyword>
<keyword evidence="1" id="KW-1133">Transmembrane helix</keyword>
<keyword evidence="1" id="KW-0472">Membrane</keyword>
<comment type="caution">
    <text evidence="2">The sequence shown here is derived from an EMBL/GenBank/DDBJ whole genome shotgun (WGS) entry which is preliminary data.</text>
</comment>
<sequence>MIKFFRHIRKSLIEKKQMGKYFKYAIGEIILVVIGILIALQINNWNQQQKENVFERKVLNEILSDTEEDIKQMKIAIKSINESDLSYKYIINAFDKNLAYTDSMDTHFAYALRFWSLSPNSTAFETAKTEGLYFIKNDSIRFNLAKVNTYWYDYVKVLESRWQDYNTTIVQPYCLSLFDYYNLNKMKPTNYEKLKKDTTYKGILKSLKAMKIRYVETLNVRLNLVSELNEKLKDELDD</sequence>
<dbReference type="Proteomes" id="UP001259492">
    <property type="component" value="Unassembled WGS sequence"/>
</dbReference>
<dbReference type="Pfam" id="PF19578">
    <property type="entry name" value="DUF6090"/>
    <property type="match status" value="1"/>
</dbReference>
<dbReference type="RefSeq" id="WP_311426953.1">
    <property type="nucleotide sequence ID" value="NZ_JAVRIA010000002.1"/>
</dbReference>
<gene>
    <name evidence="2" type="ORF">RM697_05985</name>
</gene>
<evidence type="ECO:0000313" key="3">
    <source>
        <dbReference type="Proteomes" id="UP001259492"/>
    </source>
</evidence>
<reference evidence="2 3" key="1">
    <citation type="submission" date="2023-09" db="EMBL/GenBank/DDBJ databases">
        <authorList>
            <person name="Rey-Velasco X."/>
        </authorList>
    </citation>
    <scope>NUCLEOTIDE SEQUENCE [LARGE SCALE GENOMIC DNA]</scope>
    <source>
        <strain evidence="2 3">W332</strain>
    </source>
</reference>
<name>A0ABU2YJ37_9FLAO</name>
<dbReference type="EMBL" id="JAVRIA010000002">
    <property type="protein sequence ID" value="MDT0558185.1"/>
    <property type="molecule type" value="Genomic_DNA"/>
</dbReference>
<evidence type="ECO:0000256" key="1">
    <source>
        <dbReference type="SAM" id="Phobius"/>
    </source>
</evidence>
<organism evidence="2 3">
    <name type="scientific">Microcosmobacter mediterraneus</name>
    <dbReference type="NCBI Taxonomy" id="3075607"/>
    <lineage>
        <taxon>Bacteria</taxon>
        <taxon>Pseudomonadati</taxon>
        <taxon>Bacteroidota</taxon>
        <taxon>Flavobacteriia</taxon>
        <taxon>Flavobacteriales</taxon>
        <taxon>Flavobacteriaceae</taxon>
        <taxon>Microcosmobacter</taxon>
    </lineage>
</organism>
<accession>A0ABU2YJ37</accession>
<protein>
    <submittedName>
        <fullName evidence="2">DUF6090 family protein</fullName>
    </submittedName>
</protein>
<evidence type="ECO:0000313" key="2">
    <source>
        <dbReference type="EMBL" id="MDT0558185.1"/>
    </source>
</evidence>
<dbReference type="InterPro" id="IPR045749">
    <property type="entry name" value="DUF6090"/>
</dbReference>